<feature type="compositionally biased region" description="Basic and acidic residues" evidence="1">
    <location>
        <begin position="592"/>
        <end position="603"/>
    </location>
</feature>
<gene>
    <name evidence="2" type="ORF">GPM918_LOCUS16917</name>
    <name evidence="3" type="ORF">SRO942_LOCUS16915</name>
</gene>
<sequence length="803" mass="91686">MWIKSRKNLLDTRTPNTNGVRITATTPIHIIETSDDKTMLSSSNTYLPGHITLITQPSLARLRNRNSTIIVDDHYSSSRQSSYDNNISRSSPLSVTHSITKKSHESTDSGIDLSLSTSSSQLKLLQETSTQLNNNSTNTDMLRQTRPTNRPLSALSEESEFIQSGRQLIKSRKHHAQSDDEDDQGYDDNIHSDNLYSDRRMSSVDRHLNEISPVPPVRLRQPLLPPITSSKEQQQQNRSNSFSNTEINIIDKNATSTTKLSKKLKRASDGALLDIITQEETMSPISYGNTKSLEQLNENAVPPVRRLSNRSDENILISLTNNNNKNRTDNRTHLNDKTNRMSNNHSHVKTNNLPVKNETNMATTGQYITNIDHRFHPHAKKPPIILKPFKKKKIAAAIGEPYNRDMAVSRLGLYHPQDCSATDSNTTTPRTITNKMKLHLETSPSPPLKQQEVKLLTQKSQTPLDFQVKTIDQIRAHVNRSVIDRVGTIEKQPQQHRSIQKDQLSKFNKNNTFQQLQPFDTIPGKKLTQNQQGTNVLTTTMINNHVQLQLGTTSSIASKAVAVQPISPCGRTQPVLEQKRSTPSQISSQSHRHTESFFSKHSDIQAYPTTNYTNDHTQHEELKSINNAYHSDLKYDNEEHDHQPYLSINREYWSTSRKNQLTDWETNNVTNIQRSSYDREPSTKQNETIPNTKTSQKEKISQEQKKIYIKDEKKIIEEAFIQQQSQSKIQPLIMPQVYRPQALGYILTQENLKQRTVPDEDDENYDSDDGWSVSSVDVIYVDEQYKKKELTQIPKCYKQIEAT</sequence>
<feature type="compositionally biased region" description="Polar residues" evidence="1">
    <location>
        <begin position="683"/>
        <end position="692"/>
    </location>
</feature>
<feature type="compositionally biased region" description="Low complexity" evidence="1">
    <location>
        <begin position="129"/>
        <end position="139"/>
    </location>
</feature>
<keyword evidence="4" id="KW-1185">Reference proteome</keyword>
<reference evidence="2" key="1">
    <citation type="submission" date="2021-02" db="EMBL/GenBank/DDBJ databases">
        <authorList>
            <person name="Nowell W R."/>
        </authorList>
    </citation>
    <scope>NUCLEOTIDE SEQUENCE</scope>
</reference>
<feature type="compositionally biased region" description="Basic and acidic residues" evidence="1">
    <location>
        <begin position="326"/>
        <end position="339"/>
    </location>
</feature>
<feature type="compositionally biased region" description="Polar residues" evidence="1">
    <location>
        <begin position="77"/>
        <end position="98"/>
    </location>
</feature>
<feature type="compositionally biased region" description="Polar residues" evidence="1">
    <location>
        <begin position="140"/>
        <end position="151"/>
    </location>
</feature>
<feature type="region of interest" description="Disordered" evidence="1">
    <location>
        <begin position="209"/>
        <end position="246"/>
    </location>
</feature>
<feature type="region of interest" description="Disordered" evidence="1">
    <location>
        <begin position="572"/>
        <end position="603"/>
    </location>
</feature>
<dbReference type="EMBL" id="CAJOBC010004532">
    <property type="protein sequence ID" value="CAF3831753.1"/>
    <property type="molecule type" value="Genomic_DNA"/>
</dbReference>
<name>A0A814LBX1_9BILA</name>
<feature type="region of interest" description="Disordered" evidence="1">
    <location>
        <begin position="676"/>
        <end position="701"/>
    </location>
</feature>
<proteinExistence type="predicted"/>
<organism evidence="2 4">
    <name type="scientific">Didymodactylos carnosus</name>
    <dbReference type="NCBI Taxonomy" id="1234261"/>
    <lineage>
        <taxon>Eukaryota</taxon>
        <taxon>Metazoa</taxon>
        <taxon>Spiralia</taxon>
        <taxon>Gnathifera</taxon>
        <taxon>Rotifera</taxon>
        <taxon>Eurotatoria</taxon>
        <taxon>Bdelloidea</taxon>
        <taxon>Philodinida</taxon>
        <taxon>Philodinidae</taxon>
        <taxon>Didymodactylos</taxon>
    </lineage>
</organism>
<feature type="region of interest" description="Disordered" evidence="1">
    <location>
        <begin position="77"/>
        <end position="112"/>
    </location>
</feature>
<evidence type="ECO:0000313" key="2">
    <source>
        <dbReference type="EMBL" id="CAF1063737.1"/>
    </source>
</evidence>
<dbReference type="EMBL" id="CAJNOQ010004533">
    <property type="protein sequence ID" value="CAF1063737.1"/>
    <property type="molecule type" value="Genomic_DNA"/>
</dbReference>
<evidence type="ECO:0000256" key="1">
    <source>
        <dbReference type="SAM" id="MobiDB-lite"/>
    </source>
</evidence>
<dbReference type="Proteomes" id="UP000681722">
    <property type="component" value="Unassembled WGS sequence"/>
</dbReference>
<protein>
    <submittedName>
        <fullName evidence="2">Uncharacterized protein</fullName>
    </submittedName>
</protein>
<evidence type="ECO:0000313" key="3">
    <source>
        <dbReference type="EMBL" id="CAF3831753.1"/>
    </source>
</evidence>
<dbReference type="AlphaFoldDB" id="A0A814LBX1"/>
<accession>A0A814LBX1</accession>
<feature type="compositionally biased region" description="Polar residues" evidence="1">
    <location>
        <begin position="340"/>
        <end position="352"/>
    </location>
</feature>
<feature type="compositionally biased region" description="Low complexity" evidence="1">
    <location>
        <begin position="233"/>
        <end position="244"/>
    </location>
</feature>
<evidence type="ECO:0000313" key="4">
    <source>
        <dbReference type="Proteomes" id="UP000663829"/>
    </source>
</evidence>
<feature type="region of interest" description="Disordered" evidence="1">
    <location>
        <begin position="321"/>
        <end position="352"/>
    </location>
</feature>
<feature type="region of interest" description="Disordered" evidence="1">
    <location>
        <begin position="129"/>
        <end position="194"/>
    </location>
</feature>
<dbReference type="Proteomes" id="UP000663829">
    <property type="component" value="Unassembled WGS sequence"/>
</dbReference>
<comment type="caution">
    <text evidence="2">The sequence shown here is derived from an EMBL/GenBank/DDBJ whole genome shotgun (WGS) entry which is preliminary data.</text>
</comment>